<proteinExistence type="predicted"/>
<name>A0A840QCQ5_9PSEU</name>
<organism evidence="2 3">
    <name type="scientific">Saccharopolyspora phatthalungensis</name>
    <dbReference type="NCBI Taxonomy" id="664693"/>
    <lineage>
        <taxon>Bacteria</taxon>
        <taxon>Bacillati</taxon>
        <taxon>Actinomycetota</taxon>
        <taxon>Actinomycetes</taxon>
        <taxon>Pseudonocardiales</taxon>
        <taxon>Pseudonocardiaceae</taxon>
        <taxon>Saccharopolyspora</taxon>
    </lineage>
</organism>
<gene>
    <name evidence="2" type="ORF">BJ970_005104</name>
</gene>
<evidence type="ECO:0000259" key="1">
    <source>
        <dbReference type="Pfam" id="PF08940"/>
    </source>
</evidence>
<feature type="domain" description="DUF1918" evidence="1">
    <location>
        <begin position="1"/>
        <end position="57"/>
    </location>
</feature>
<dbReference type="Gene3D" id="2.30.30.440">
    <property type="entry name" value="Domain of unknown function DUF1918"/>
    <property type="match status" value="1"/>
</dbReference>
<accession>A0A840QCQ5</accession>
<dbReference type="Pfam" id="PF08940">
    <property type="entry name" value="DUF1918"/>
    <property type="match status" value="1"/>
</dbReference>
<reference evidence="2 3" key="1">
    <citation type="submission" date="2020-08" db="EMBL/GenBank/DDBJ databases">
        <title>Sequencing the genomes of 1000 actinobacteria strains.</title>
        <authorList>
            <person name="Klenk H.-P."/>
        </authorList>
    </citation>
    <scope>NUCLEOTIDE SEQUENCE [LARGE SCALE GENOMIC DNA]</scope>
    <source>
        <strain evidence="2 3">DSM 45584</strain>
    </source>
</reference>
<protein>
    <recommendedName>
        <fullName evidence="1">DUF1918 domain-containing protein</fullName>
    </recommendedName>
</protein>
<evidence type="ECO:0000313" key="2">
    <source>
        <dbReference type="EMBL" id="MBB5157570.1"/>
    </source>
</evidence>
<keyword evidence="3" id="KW-1185">Reference proteome</keyword>
<dbReference type="AlphaFoldDB" id="A0A840QCQ5"/>
<dbReference type="SUPFAM" id="SSF50118">
    <property type="entry name" value="Cell growth inhibitor/plasmid maintenance toxic component"/>
    <property type="match status" value="1"/>
</dbReference>
<dbReference type="RefSeq" id="WP_184728460.1">
    <property type="nucleotide sequence ID" value="NZ_JACHIW010000001.1"/>
</dbReference>
<evidence type="ECO:0000313" key="3">
    <source>
        <dbReference type="Proteomes" id="UP000584374"/>
    </source>
</evidence>
<sequence>MRAEVGEWLIAEPVHLDGHRRKGKIIEVHGPDGEPPYLVHWLDDGRVTLFFPGPDTHLERLLPQHLKVNVPAVSR</sequence>
<comment type="caution">
    <text evidence="2">The sequence shown here is derived from an EMBL/GenBank/DDBJ whole genome shotgun (WGS) entry which is preliminary data.</text>
</comment>
<dbReference type="Proteomes" id="UP000584374">
    <property type="component" value="Unassembled WGS sequence"/>
</dbReference>
<dbReference type="EMBL" id="JACHIW010000001">
    <property type="protein sequence ID" value="MBB5157570.1"/>
    <property type="molecule type" value="Genomic_DNA"/>
</dbReference>
<dbReference type="InterPro" id="IPR015035">
    <property type="entry name" value="DUF1918"/>
</dbReference>